<dbReference type="KEGG" id="bgt:106051008"/>
<dbReference type="EnsemblMetazoa" id="BGLB025151-RA">
    <property type="protein sequence ID" value="BGLB025151-PA"/>
    <property type="gene ID" value="BGLB025151"/>
</dbReference>
<evidence type="ECO:0000313" key="2">
    <source>
        <dbReference type="EnsemblMetazoa" id="BGLB025151-PA"/>
    </source>
</evidence>
<feature type="compositionally biased region" description="Acidic residues" evidence="1">
    <location>
        <begin position="207"/>
        <end position="217"/>
    </location>
</feature>
<dbReference type="STRING" id="6526.A0A2C9KYX5"/>
<feature type="region of interest" description="Disordered" evidence="1">
    <location>
        <begin position="154"/>
        <end position="217"/>
    </location>
</feature>
<protein>
    <submittedName>
        <fullName evidence="2">Uncharacterized protein</fullName>
    </submittedName>
</protein>
<dbReference type="VEuPathDB" id="VectorBase:BGLAX_027364"/>
<organism evidence="2 3">
    <name type="scientific">Biomphalaria glabrata</name>
    <name type="common">Bloodfluke planorb</name>
    <name type="synonym">Freshwater snail</name>
    <dbReference type="NCBI Taxonomy" id="6526"/>
    <lineage>
        <taxon>Eukaryota</taxon>
        <taxon>Metazoa</taxon>
        <taxon>Spiralia</taxon>
        <taxon>Lophotrochozoa</taxon>
        <taxon>Mollusca</taxon>
        <taxon>Gastropoda</taxon>
        <taxon>Heterobranchia</taxon>
        <taxon>Euthyneura</taxon>
        <taxon>Panpulmonata</taxon>
        <taxon>Hygrophila</taxon>
        <taxon>Lymnaeoidea</taxon>
        <taxon>Planorbidae</taxon>
        <taxon>Biomphalaria</taxon>
    </lineage>
</organism>
<evidence type="ECO:0000313" key="3">
    <source>
        <dbReference type="Proteomes" id="UP000076420"/>
    </source>
</evidence>
<accession>A0A2C9KYX5</accession>
<dbReference type="VEuPathDB" id="VectorBase:BGLB025151"/>
<gene>
    <name evidence="2" type="primary">106051008</name>
</gene>
<evidence type="ECO:0000256" key="1">
    <source>
        <dbReference type="SAM" id="MobiDB-lite"/>
    </source>
</evidence>
<dbReference type="AlphaFoldDB" id="A0A2C9KYX5"/>
<dbReference type="InterPro" id="IPR009524">
    <property type="entry name" value="CFAP68"/>
</dbReference>
<dbReference type="Pfam" id="PF06608">
    <property type="entry name" value="CFAP68"/>
    <property type="match status" value="1"/>
</dbReference>
<proteinExistence type="predicted"/>
<dbReference type="Proteomes" id="UP000076420">
    <property type="component" value="Unassembled WGS sequence"/>
</dbReference>
<dbReference type="GO" id="GO:0005634">
    <property type="term" value="C:nucleus"/>
    <property type="evidence" value="ECO:0007669"/>
    <property type="project" value="InterPro"/>
</dbReference>
<name>A0A2C9KYX5_BIOGL</name>
<sequence length="304" mass="34741">MMEPLDHLPPFCSMMRGATGGAELWDHTDNELKMRQYGWRCTTNEDLYRTATLVGNYNEERFDLKEIKKNKPLPSQYAHYFQPTYAESYNKSPLHRFPENLKKLKRRLPNAYSVHQPELDTPEYQAYKFISKLIRISRHQFLDTEKAACHFRHQQEAAAAEEPTNAEEEDKPPEEVPTTGEDAADPAHESQPEGEETNVDGGTTEEGGGEETGGDAENTEALFRKISPDRHKAGALHLKSCVKSHNTSDHYYYILSVQFLYSWAALTTISEIFYRSCAKKGWATELYAIGFSLGHNRKAAPFQR</sequence>
<dbReference type="OrthoDB" id="9970063at2759"/>
<dbReference type="GO" id="GO:0030317">
    <property type="term" value="P:flagellated sperm motility"/>
    <property type="evidence" value="ECO:0007669"/>
    <property type="project" value="InterPro"/>
</dbReference>
<reference evidence="2" key="1">
    <citation type="submission" date="2020-05" db="UniProtKB">
        <authorList>
            <consortium name="EnsemblMetazoa"/>
        </authorList>
    </citation>
    <scope>IDENTIFICATION</scope>
    <source>
        <strain evidence="2">BB02</strain>
    </source>
</reference>